<evidence type="ECO:0000313" key="3">
    <source>
        <dbReference type="Proteomes" id="UP000198942"/>
    </source>
</evidence>
<reference evidence="3" key="1">
    <citation type="submission" date="2016-10" db="EMBL/GenBank/DDBJ databases">
        <authorList>
            <person name="Varghese N."/>
            <person name="Submissions S."/>
        </authorList>
    </citation>
    <scope>NUCLEOTIDE SEQUENCE [LARGE SCALE GENOMIC DNA]</scope>
    <source>
        <strain evidence="3">Gh-48</strain>
    </source>
</reference>
<evidence type="ECO:0000313" key="2">
    <source>
        <dbReference type="EMBL" id="SEO56582.1"/>
    </source>
</evidence>
<dbReference type="STRING" id="551995.SAMN05192574_109109"/>
<dbReference type="EMBL" id="FOCL01000009">
    <property type="protein sequence ID" value="SEO56582.1"/>
    <property type="molecule type" value="Genomic_DNA"/>
</dbReference>
<feature type="chain" id="PRO_5011525693" description="HEAT repeat-containing protein" evidence="1">
    <location>
        <begin position="20"/>
        <end position="313"/>
    </location>
</feature>
<organism evidence="2 3">
    <name type="scientific">Mucilaginibacter gossypiicola</name>
    <dbReference type="NCBI Taxonomy" id="551995"/>
    <lineage>
        <taxon>Bacteria</taxon>
        <taxon>Pseudomonadati</taxon>
        <taxon>Bacteroidota</taxon>
        <taxon>Sphingobacteriia</taxon>
        <taxon>Sphingobacteriales</taxon>
        <taxon>Sphingobacteriaceae</taxon>
        <taxon>Mucilaginibacter</taxon>
    </lineage>
</organism>
<sequence length="313" mass="34608">MIKPLLTILLSVITLTVQAQTFCEKITKLKHECYGFKPKSLSQAQREAKSAQLDKFWDLAKSDKKEAALCLKNLILAENNDSYFCFDASSLLLSLDETKEYQSVVLEGVKKSNLEDLDLEPYVQLSFFLGKKGNDISALAEKLLSYPNAHVSLTQHAITLNAIDAGLFLYNTMSADKAEKSLFNIIANGNSTGKHNAAVVLNIISTPKGDSLVNHLIQNKELPDSVSNFILKDKQNFNIKTACKNVITRADALRKLNASSYDGDFICQASNALKPEDVEAVREARHNTTPGLSDEGLGRYFMLTALLITLRSK</sequence>
<feature type="signal peptide" evidence="1">
    <location>
        <begin position="1"/>
        <end position="19"/>
    </location>
</feature>
<accession>A0A1H8QQW5</accession>
<protein>
    <recommendedName>
        <fullName evidence="4">HEAT repeat-containing protein</fullName>
    </recommendedName>
</protein>
<dbReference type="AlphaFoldDB" id="A0A1H8QQW5"/>
<dbReference type="Proteomes" id="UP000198942">
    <property type="component" value="Unassembled WGS sequence"/>
</dbReference>
<name>A0A1H8QQW5_9SPHI</name>
<keyword evidence="1" id="KW-0732">Signal</keyword>
<keyword evidence="3" id="KW-1185">Reference proteome</keyword>
<gene>
    <name evidence="2" type="ORF">SAMN05192574_109109</name>
</gene>
<dbReference type="RefSeq" id="WP_091216567.1">
    <property type="nucleotide sequence ID" value="NZ_FOCL01000009.1"/>
</dbReference>
<evidence type="ECO:0008006" key="4">
    <source>
        <dbReference type="Google" id="ProtNLM"/>
    </source>
</evidence>
<evidence type="ECO:0000256" key="1">
    <source>
        <dbReference type="SAM" id="SignalP"/>
    </source>
</evidence>
<proteinExistence type="predicted"/>
<dbReference type="OrthoDB" id="792126at2"/>